<evidence type="ECO:0000256" key="1">
    <source>
        <dbReference type="SAM" id="Phobius"/>
    </source>
</evidence>
<protein>
    <recommendedName>
        <fullName evidence="5">WW domain-containing protein</fullName>
    </recommendedName>
</protein>
<evidence type="ECO:0000313" key="3">
    <source>
        <dbReference type="EMBL" id="THU94491.1"/>
    </source>
</evidence>
<keyword evidence="2" id="KW-0732">Signal</keyword>
<feature type="transmembrane region" description="Helical" evidence="1">
    <location>
        <begin position="624"/>
        <end position="647"/>
    </location>
</feature>
<feature type="signal peptide" evidence="2">
    <location>
        <begin position="1"/>
        <end position="16"/>
    </location>
</feature>
<feature type="chain" id="PRO_5020924577" description="WW domain-containing protein" evidence="2">
    <location>
        <begin position="17"/>
        <end position="711"/>
    </location>
</feature>
<keyword evidence="1" id="KW-0472">Membrane</keyword>
<gene>
    <name evidence="3" type="ORF">K435DRAFT_966811</name>
</gene>
<accession>A0A4S8LYE5</accession>
<feature type="transmembrane region" description="Helical" evidence="1">
    <location>
        <begin position="568"/>
        <end position="589"/>
    </location>
</feature>
<dbReference type="AlphaFoldDB" id="A0A4S8LYE5"/>
<reference evidence="3 4" key="1">
    <citation type="journal article" date="2019" name="Nat. Ecol. Evol.">
        <title>Megaphylogeny resolves global patterns of mushroom evolution.</title>
        <authorList>
            <person name="Varga T."/>
            <person name="Krizsan K."/>
            <person name="Foldi C."/>
            <person name="Dima B."/>
            <person name="Sanchez-Garcia M."/>
            <person name="Sanchez-Ramirez S."/>
            <person name="Szollosi G.J."/>
            <person name="Szarkandi J.G."/>
            <person name="Papp V."/>
            <person name="Albert L."/>
            <person name="Andreopoulos W."/>
            <person name="Angelini C."/>
            <person name="Antonin V."/>
            <person name="Barry K.W."/>
            <person name="Bougher N.L."/>
            <person name="Buchanan P."/>
            <person name="Buyck B."/>
            <person name="Bense V."/>
            <person name="Catcheside P."/>
            <person name="Chovatia M."/>
            <person name="Cooper J."/>
            <person name="Damon W."/>
            <person name="Desjardin D."/>
            <person name="Finy P."/>
            <person name="Geml J."/>
            <person name="Haridas S."/>
            <person name="Hughes K."/>
            <person name="Justo A."/>
            <person name="Karasinski D."/>
            <person name="Kautmanova I."/>
            <person name="Kiss B."/>
            <person name="Kocsube S."/>
            <person name="Kotiranta H."/>
            <person name="LaButti K.M."/>
            <person name="Lechner B.E."/>
            <person name="Liimatainen K."/>
            <person name="Lipzen A."/>
            <person name="Lukacs Z."/>
            <person name="Mihaltcheva S."/>
            <person name="Morgado L.N."/>
            <person name="Niskanen T."/>
            <person name="Noordeloos M.E."/>
            <person name="Ohm R.A."/>
            <person name="Ortiz-Santana B."/>
            <person name="Ovrebo C."/>
            <person name="Racz N."/>
            <person name="Riley R."/>
            <person name="Savchenko A."/>
            <person name="Shiryaev A."/>
            <person name="Soop K."/>
            <person name="Spirin V."/>
            <person name="Szebenyi C."/>
            <person name="Tomsovsky M."/>
            <person name="Tulloss R.E."/>
            <person name="Uehling J."/>
            <person name="Grigoriev I.V."/>
            <person name="Vagvolgyi C."/>
            <person name="Papp T."/>
            <person name="Martin F.M."/>
            <person name="Miettinen O."/>
            <person name="Hibbett D.S."/>
            <person name="Nagy L.G."/>
        </authorList>
    </citation>
    <scope>NUCLEOTIDE SEQUENCE [LARGE SCALE GENOMIC DNA]</scope>
    <source>
        <strain evidence="3 4">CBS 962.96</strain>
    </source>
</reference>
<dbReference type="EMBL" id="ML179222">
    <property type="protein sequence ID" value="THU94491.1"/>
    <property type="molecule type" value="Genomic_DNA"/>
</dbReference>
<evidence type="ECO:0008006" key="5">
    <source>
        <dbReference type="Google" id="ProtNLM"/>
    </source>
</evidence>
<sequence length="711" mass="80945">MIALRWFLKVVGRLLCMLRDRVLRIRLTLYGALFLLKELKIGRNRKDDSKLKDPESKIPNADEPDRHITQALCNFPPVALCASHVPVQASSPTTSSDCPYIPTQAVVPNTQVAESSHEPASGGVVSTQQNAHQEIPGIAISSYADAPEGGEQDRCVSITVSPVHSVVGVQCTSDIVYLQETSVRVDDHDLRDVHPYFYPTTPEASNRYDHHRFISREAAPYTIPRLTRRFKDPEMQPEGWEMCIHPEGARYFFHPEKVLFCLTPVRTFGCLRRYDHQRIYTDANILDEAILDKILTSIDIFGYCVHFGIQLPPSTDIMLDVESINDDSFICNYYLVEHDSRSILWLDSLGFDKENFDICFEINGVSNPSHIRHHIEQQYWYHCHLFPTCLTLTTILVDELRDILMHWISDGLTSSTSTAPYSPDELQRMLDLANNFRKDNSSNGHCVSAYSRIMNIFSHTRFNNFHGQPNARLDSDSSIYYLPHYRSFIMKLLFLLMFNTPEAYFHALSKVYVDGLTHSKLGVEFLNDLQNEKQDTILFGTVLLNVNVAFLAIQSVDESTALPGRSPAQISSYLSVVVTLGSIITSLFLTRKHHIKPHKHFQTQHLAKYLGRFESQKKNIGLEVLAMLYGITDALLIWGELFFLLGFSFMCFSGANATVITLSGSALLVTGISTMWCIFSFASDEEQFEMSLWRRILMDINQKLHDMGNRF</sequence>
<feature type="transmembrane region" description="Helical" evidence="1">
    <location>
        <begin position="659"/>
        <end position="682"/>
    </location>
</feature>
<name>A0A4S8LYE5_DENBC</name>
<proteinExistence type="predicted"/>
<keyword evidence="1" id="KW-0812">Transmembrane</keyword>
<keyword evidence="1" id="KW-1133">Transmembrane helix</keyword>
<organism evidence="3 4">
    <name type="scientific">Dendrothele bispora (strain CBS 962.96)</name>
    <dbReference type="NCBI Taxonomy" id="1314807"/>
    <lineage>
        <taxon>Eukaryota</taxon>
        <taxon>Fungi</taxon>
        <taxon>Dikarya</taxon>
        <taxon>Basidiomycota</taxon>
        <taxon>Agaricomycotina</taxon>
        <taxon>Agaricomycetes</taxon>
        <taxon>Agaricomycetidae</taxon>
        <taxon>Agaricales</taxon>
        <taxon>Agaricales incertae sedis</taxon>
        <taxon>Dendrothele</taxon>
    </lineage>
</organism>
<dbReference type="Proteomes" id="UP000297245">
    <property type="component" value="Unassembled WGS sequence"/>
</dbReference>
<evidence type="ECO:0000313" key="4">
    <source>
        <dbReference type="Proteomes" id="UP000297245"/>
    </source>
</evidence>
<dbReference type="OrthoDB" id="2657661at2759"/>
<evidence type="ECO:0000256" key="2">
    <source>
        <dbReference type="SAM" id="SignalP"/>
    </source>
</evidence>
<keyword evidence="4" id="KW-1185">Reference proteome</keyword>